<gene>
    <name evidence="1" type="ORF">V6255_02830</name>
</gene>
<accession>A0ABU9H864</accession>
<evidence type="ECO:0000313" key="2">
    <source>
        <dbReference type="Proteomes" id="UP001366060"/>
    </source>
</evidence>
<keyword evidence="2" id="KW-1185">Reference proteome</keyword>
<comment type="caution">
    <text evidence="1">The sequence shown here is derived from an EMBL/GenBank/DDBJ whole genome shotgun (WGS) entry which is preliminary data.</text>
</comment>
<reference evidence="1 2" key="1">
    <citation type="submission" date="2024-02" db="EMBL/GenBank/DDBJ databases">
        <title>Bacteria isolated from the canopy kelp, Nereocystis luetkeana.</title>
        <authorList>
            <person name="Pfister C.A."/>
            <person name="Younker I.T."/>
            <person name="Light S.H."/>
        </authorList>
    </citation>
    <scope>NUCLEOTIDE SEQUENCE [LARGE SCALE GENOMIC DNA]</scope>
    <source>
        <strain evidence="1 2">TI.2.07</strain>
    </source>
</reference>
<dbReference type="Proteomes" id="UP001366060">
    <property type="component" value="Unassembled WGS sequence"/>
</dbReference>
<sequence length="40" mass="4751">MIELDHWIHRLLRMSFSSIKLVAMAKTTDESESIDQTWCQ</sequence>
<proteinExistence type="predicted"/>
<evidence type="ECO:0000313" key="1">
    <source>
        <dbReference type="EMBL" id="MEL0658064.1"/>
    </source>
</evidence>
<dbReference type="EMBL" id="JBAKBA010000004">
    <property type="protein sequence ID" value="MEL0658064.1"/>
    <property type="molecule type" value="Genomic_DNA"/>
</dbReference>
<protein>
    <submittedName>
        <fullName evidence="1">Uncharacterized protein</fullName>
    </submittedName>
</protein>
<name>A0ABU9H864_9GAMM</name>
<organism evidence="1 2">
    <name type="scientific">Psychromonas arctica</name>
    <dbReference type="NCBI Taxonomy" id="168275"/>
    <lineage>
        <taxon>Bacteria</taxon>
        <taxon>Pseudomonadati</taxon>
        <taxon>Pseudomonadota</taxon>
        <taxon>Gammaproteobacteria</taxon>
        <taxon>Alteromonadales</taxon>
        <taxon>Psychromonadaceae</taxon>
        <taxon>Psychromonas</taxon>
    </lineage>
</organism>
<dbReference type="RefSeq" id="WP_341626783.1">
    <property type="nucleotide sequence ID" value="NZ_JBAKBA010000004.1"/>
</dbReference>